<feature type="transmembrane region" description="Helical" evidence="7">
    <location>
        <begin position="154"/>
        <end position="173"/>
    </location>
</feature>
<feature type="transmembrane region" description="Helical" evidence="7">
    <location>
        <begin position="607"/>
        <end position="633"/>
    </location>
</feature>
<evidence type="ECO:0000313" key="10">
    <source>
        <dbReference type="Proteomes" id="UP000732378"/>
    </source>
</evidence>
<feature type="transmembrane region" description="Helical" evidence="7">
    <location>
        <begin position="563"/>
        <end position="587"/>
    </location>
</feature>
<feature type="transmembrane region" description="Helical" evidence="7">
    <location>
        <begin position="409"/>
        <end position="426"/>
    </location>
</feature>
<feature type="compositionally biased region" description="Polar residues" evidence="6">
    <location>
        <begin position="665"/>
        <end position="681"/>
    </location>
</feature>
<dbReference type="Pfam" id="PF09678">
    <property type="entry name" value="Caa3_CtaG"/>
    <property type="match status" value="1"/>
</dbReference>
<keyword evidence="10" id="KW-1185">Reference proteome</keyword>
<feature type="region of interest" description="Disordered" evidence="6">
    <location>
        <begin position="665"/>
        <end position="690"/>
    </location>
</feature>
<evidence type="ECO:0000313" key="9">
    <source>
        <dbReference type="EMBL" id="MBM7509530.1"/>
    </source>
</evidence>
<name>A0ABS2MEA6_9ACTN</name>
<feature type="transmembrane region" description="Helical" evidence="7">
    <location>
        <begin position="446"/>
        <end position="469"/>
    </location>
</feature>
<gene>
    <name evidence="9" type="ORF">JOE61_003344</name>
</gene>
<proteinExistence type="predicted"/>
<dbReference type="InterPro" id="IPR008457">
    <property type="entry name" value="Cu-R_CopD_dom"/>
</dbReference>
<evidence type="ECO:0000259" key="8">
    <source>
        <dbReference type="Pfam" id="PF05425"/>
    </source>
</evidence>
<feature type="transmembrane region" description="Helical" evidence="7">
    <location>
        <begin position="490"/>
        <end position="514"/>
    </location>
</feature>
<feature type="transmembrane region" description="Helical" evidence="7">
    <location>
        <begin position="105"/>
        <end position="125"/>
    </location>
</feature>
<comment type="caution">
    <text evidence="9">The sequence shown here is derived from an EMBL/GenBank/DDBJ whole genome shotgun (WGS) entry which is preliminary data.</text>
</comment>
<evidence type="ECO:0000256" key="6">
    <source>
        <dbReference type="SAM" id="MobiDB-lite"/>
    </source>
</evidence>
<feature type="transmembrane region" description="Helical" evidence="7">
    <location>
        <begin position="248"/>
        <end position="267"/>
    </location>
</feature>
<dbReference type="InterPro" id="IPR019108">
    <property type="entry name" value="Caa3_assmbl_CtaG-rel"/>
</dbReference>
<sequence length="690" mass="73309">MTSATVATRTTRTTRTVGAIGAVSWAVFVALLATSLTGALAPLGVPGLPDPGTITRVGLPVVQTLRDLGAMLTVGTLVLASTCVPPEPGDDEARITGVRARLVAVAQLGATAWVAMNGLLVALVYSDASGSAVGARGFLQEAIFFARSYELGQYLLWGAGLSAVVALGCATASRTATLGALTVVSLVALWPVALTGHAAGTLSHDEAVSLQMFHLVGIGVWGGGLVGLAFVGARLGPTLGTVARRYSTLAGWCAALVTVSGLAGAWIRVPDVASLVSSYGALLGLKLTAIVVLLLAGLWQRRSLLAQVAAGRTQSFWRLVVLEVLVLLTAAGLGVALGRTDPPEGDGASTTLTLTESLLGSPMPPGLDTAGWLTRWSPDALFLPVGLAALTWYLVAVRRLRRRGVPWPWLRTACWITGCVLFLWATNGAPATYGRVLFSMHMVQHMTIATAVPTFLVLGTPVTLALRTLKRRDDDSRGPREWLLQVVHSLPAQLLGHPIVASVLFVASMVAFYYSSLFGLSLETHTGHVLMTVHFVLAGYLFAECVVGADPGLTRPAYPLRALLVMVTFGFHALFSVSLMASTTVLARDWFEALDRDWGAPLPEDQYLGASLGWALGEYPLAVMAVALLVSWVHADRRERRRFDRSELREDDRQLRAYNDYLQSLSRQSTKPGASTMTVVSATDEDRSPE</sequence>
<feature type="transmembrane region" description="Helical" evidence="7">
    <location>
        <begin position="526"/>
        <end position="543"/>
    </location>
</feature>
<dbReference type="InterPro" id="IPR032694">
    <property type="entry name" value="CopC/D"/>
</dbReference>
<dbReference type="PANTHER" id="PTHR34820:SF4">
    <property type="entry name" value="INNER MEMBRANE PROTEIN YEBZ"/>
    <property type="match status" value="1"/>
</dbReference>
<feature type="transmembrane region" description="Helical" evidence="7">
    <location>
        <begin position="279"/>
        <end position="299"/>
    </location>
</feature>
<feature type="transmembrane region" description="Helical" evidence="7">
    <location>
        <begin position="380"/>
        <end position="397"/>
    </location>
</feature>
<evidence type="ECO:0000256" key="4">
    <source>
        <dbReference type="ARBA" id="ARBA00022989"/>
    </source>
</evidence>
<comment type="subcellular location">
    <subcellularLocation>
        <location evidence="1">Cell membrane</location>
        <topology evidence="1">Multi-pass membrane protein</topology>
    </subcellularLocation>
</comment>
<feature type="transmembrane region" description="Helical" evidence="7">
    <location>
        <begin position="212"/>
        <end position="236"/>
    </location>
</feature>
<dbReference type="PANTHER" id="PTHR34820">
    <property type="entry name" value="INNER MEMBRANE PROTEIN YEBZ"/>
    <property type="match status" value="1"/>
</dbReference>
<feature type="transmembrane region" description="Helical" evidence="7">
    <location>
        <begin position="319"/>
        <end position="337"/>
    </location>
</feature>
<feature type="transmembrane region" description="Helical" evidence="7">
    <location>
        <begin position="180"/>
        <end position="200"/>
    </location>
</feature>
<dbReference type="RefSeq" id="WP_193671076.1">
    <property type="nucleotide sequence ID" value="NZ_JACDTV010000024.1"/>
</dbReference>
<evidence type="ECO:0000256" key="3">
    <source>
        <dbReference type="ARBA" id="ARBA00022692"/>
    </source>
</evidence>
<evidence type="ECO:0000256" key="2">
    <source>
        <dbReference type="ARBA" id="ARBA00022475"/>
    </source>
</evidence>
<feature type="transmembrane region" description="Helical" evidence="7">
    <location>
        <begin position="65"/>
        <end position="84"/>
    </location>
</feature>
<reference evidence="9 10" key="1">
    <citation type="submission" date="2021-01" db="EMBL/GenBank/DDBJ databases">
        <title>Sequencing the genomes of 1000 actinobacteria strains.</title>
        <authorList>
            <person name="Klenk H.-P."/>
        </authorList>
    </citation>
    <scope>NUCLEOTIDE SEQUENCE [LARGE SCALE GENOMIC DNA]</scope>
    <source>
        <strain evidence="9 10">DSM 18239</strain>
    </source>
</reference>
<keyword evidence="4 7" id="KW-1133">Transmembrane helix</keyword>
<dbReference type="EMBL" id="JAFBBZ010000001">
    <property type="protein sequence ID" value="MBM7509530.1"/>
    <property type="molecule type" value="Genomic_DNA"/>
</dbReference>
<feature type="domain" description="Copper resistance protein D" evidence="8">
    <location>
        <begin position="242"/>
        <end position="337"/>
    </location>
</feature>
<organism evidence="9 10">
    <name type="scientific">Nocardioides salarius</name>
    <dbReference type="NCBI Taxonomy" id="374513"/>
    <lineage>
        <taxon>Bacteria</taxon>
        <taxon>Bacillati</taxon>
        <taxon>Actinomycetota</taxon>
        <taxon>Actinomycetes</taxon>
        <taxon>Propionibacteriales</taxon>
        <taxon>Nocardioidaceae</taxon>
        <taxon>Nocardioides</taxon>
    </lineage>
</organism>
<dbReference type="Pfam" id="PF05425">
    <property type="entry name" value="CopD"/>
    <property type="match status" value="1"/>
</dbReference>
<accession>A0ABS2MEA6</accession>
<feature type="transmembrane region" description="Helical" evidence="7">
    <location>
        <begin position="20"/>
        <end position="45"/>
    </location>
</feature>
<dbReference type="Proteomes" id="UP000732378">
    <property type="component" value="Unassembled WGS sequence"/>
</dbReference>
<keyword evidence="3 7" id="KW-0812">Transmembrane</keyword>
<evidence type="ECO:0000256" key="7">
    <source>
        <dbReference type="SAM" id="Phobius"/>
    </source>
</evidence>
<keyword evidence="5 7" id="KW-0472">Membrane</keyword>
<evidence type="ECO:0000256" key="1">
    <source>
        <dbReference type="ARBA" id="ARBA00004651"/>
    </source>
</evidence>
<protein>
    <submittedName>
        <fullName evidence="9">Copper resistance protein D</fullName>
    </submittedName>
</protein>
<keyword evidence="2" id="KW-1003">Cell membrane</keyword>
<evidence type="ECO:0000256" key="5">
    <source>
        <dbReference type="ARBA" id="ARBA00023136"/>
    </source>
</evidence>